<dbReference type="InterPro" id="IPR001763">
    <property type="entry name" value="Rhodanese-like_dom"/>
</dbReference>
<dbReference type="CDD" id="cd00158">
    <property type="entry name" value="RHOD"/>
    <property type="match status" value="1"/>
</dbReference>
<proteinExistence type="predicted"/>
<organism evidence="2 3">
    <name type="scientific">Plectosphaerella cucumerina</name>
    <dbReference type="NCBI Taxonomy" id="40658"/>
    <lineage>
        <taxon>Eukaryota</taxon>
        <taxon>Fungi</taxon>
        <taxon>Dikarya</taxon>
        <taxon>Ascomycota</taxon>
        <taxon>Pezizomycotina</taxon>
        <taxon>Sordariomycetes</taxon>
        <taxon>Hypocreomycetidae</taxon>
        <taxon>Glomerellales</taxon>
        <taxon>Plectosphaerellaceae</taxon>
        <taxon>Plectosphaerella</taxon>
    </lineage>
</organism>
<dbReference type="Gene3D" id="3.40.50.1100">
    <property type="match status" value="2"/>
</dbReference>
<evidence type="ECO:0000259" key="1">
    <source>
        <dbReference type="PROSITE" id="PS50206"/>
    </source>
</evidence>
<dbReference type="OrthoDB" id="10259545at2759"/>
<dbReference type="InterPro" id="IPR001926">
    <property type="entry name" value="TrpB-like_PALP"/>
</dbReference>
<dbReference type="Proteomes" id="UP000813385">
    <property type="component" value="Unassembled WGS sequence"/>
</dbReference>
<keyword evidence="3" id="KW-1185">Reference proteome</keyword>
<dbReference type="SUPFAM" id="SSF53686">
    <property type="entry name" value="Tryptophan synthase beta subunit-like PLP-dependent enzymes"/>
    <property type="match status" value="1"/>
</dbReference>
<evidence type="ECO:0000313" key="3">
    <source>
        <dbReference type="Proteomes" id="UP000813385"/>
    </source>
</evidence>
<protein>
    <submittedName>
        <fullName evidence="2">Cysteine synthase</fullName>
    </submittedName>
</protein>
<dbReference type="InterPro" id="IPR050214">
    <property type="entry name" value="Cys_Synth/Cystath_Beta-Synth"/>
</dbReference>
<comment type="caution">
    <text evidence="2">The sequence shown here is derived from an EMBL/GenBank/DDBJ whole genome shotgun (WGS) entry which is preliminary data.</text>
</comment>
<dbReference type="EMBL" id="JAGPXD010000003">
    <property type="protein sequence ID" value="KAH7363042.1"/>
    <property type="molecule type" value="Genomic_DNA"/>
</dbReference>
<dbReference type="Gene3D" id="3.40.250.10">
    <property type="entry name" value="Rhodanese-like domain"/>
    <property type="match status" value="1"/>
</dbReference>
<accession>A0A8K0X3T7</accession>
<gene>
    <name evidence="2" type="ORF">B0T11DRAFT_329050</name>
</gene>
<dbReference type="AlphaFoldDB" id="A0A8K0X3T7"/>
<evidence type="ECO:0000313" key="2">
    <source>
        <dbReference type="EMBL" id="KAH7363042.1"/>
    </source>
</evidence>
<dbReference type="SUPFAM" id="SSF52821">
    <property type="entry name" value="Rhodanese/Cell cycle control phosphatase"/>
    <property type="match status" value="1"/>
</dbReference>
<dbReference type="Pfam" id="PF00581">
    <property type="entry name" value="Rhodanese"/>
    <property type="match status" value="1"/>
</dbReference>
<dbReference type="PANTHER" id="PTHR10314">
    <property type="entry name" value="CYSTATHIONINE BETA-SYNTHASE"/>
    <property type="match status" value="1"/>
</dbReference>
<dbReference type="InterPro" id="IPR036052">
    <property type="entry name" value="TrpB-like_PALP_sf"/>
</dbReference>
<dbReference type="Pfam" id="PF00291">
    <property type="entry name" value="PALP"/>
    <property type="match status" value="1"/>
</dbReference>
<dbReference type="InterPro" id="IPR036873">
    <property type="entry name" value="Rhodanese-like_dom_sf"/>
</dbReference>
<reference evidence="2" key="1">
    <citation type="journal article" date="2021" name="Nat. Commun.">
        <title>Genetic determinants of endophytism in the Arabidopsis root mycobiome.</title>
        <authorList>
            <person name="Mesny F."/>
            <person name="Miyauchi S."/>
            <person name="Thiergart T."/>
            <person name="Pickel B."/>
            <person name="Atanasova L."/>
            <person name="Karlsson M."/>
            <person name="Huettel B."/>
            <person name="Barry K.W."/>
            <person name="Haridas S."/>
            <person name="Chen C."/>
            <person name="Bauer D."/>
            <person name="Andreopoulos W."/>
            <person name="Pangilinan J."/>
            <person name="LaButti K."/>
            <person name="Riley R."/>
            <person name="Lipzen A."/>
            <person name="Clum A."/>
            <person name="Drula E."/>
            <person name="Henrissat B."/>
            <person name="Kohler A."/>
            <person name="Grigoriev I.V."/>
            <person name="Martin F.M."/>
            <person name="Hacquard S."/>
        </authorList>
    </citation>
    <scope>NUCLEOTIDE SEQUENCE</scope>
    <source>
        <strain evidence="2">MPI-CAGE-AT-0016</strain>
    </source>
</reference>
<name>A0A8K0X3T7_9PEZI</name>
<feature type="domain" description="Rhodanese" evidence="1">
    <location>
        <begin position="427"/>
        <end position="541"/>
    </location>
</feature>
<sequence length="544" mass="58895">MDTLNVFRGPDSVSTYFDPDANPPLPLVEIPGRLNPFREDGVRIYAKMLTALPAHNVKSLPALKMLRAQPQASEKSIVEASSGSTVLSLGILSRVLWGHNDVTAHVTNKKHPDSLRLLRFFGLKVSLYGGLAQQEPTDPQGIMNRLRQRAAIDDSILYPGQYDNENNWKAHETWTGPQILRQLPEINIFCTTVGTGGCITGTGLYLKTEKPTVRVVGVFNVFGDPTPGPRHYHGFHTCGFPWKDSVDAQVEVSSADAYRMSMKLSREGLIAGPSSGEALYGLLNYLSSVKAAGGLSALADPNTGEVSCVFTCSDLPYQYIDGYFSKLAADEFPPIHNDVLLSCDQDRHDERWVLDPAEALSRLGESPVTKLESSDTDDSGVGTDVGRVGLHHSTQMPSRWGKLSKWAKSCFSGTLAEPACPSFTASELGQTVVIDLRGRKSFQQQHLPGSILLVEDGPELPSGDVFGDANAVHATWTRLRDLFEGPAAAGLLERCHKAKAAAVVVDHDGSAACIATALLRARGIEAFSIRGGFTSLRTELKGAR</sequence>
<dbReference type="PROSITE" id="PS50206">
    <property type="entry name" value="RHODANESE_3"/>
    <property type="match status" value="1"/>
</dbReference>